<name>M8DHY5_9BACL</name>
<dbReference type="InterPro" id="IPR029068">
    <property type="entry name" value="Glyas_Bleomycin-R_OHBP_Dase"/>
</dbReference>
<dbReference type="EMBL" id="APBN01000003">
    <property type="protein sequence ID" value="EMT53032.1"/>
    <property type="molecule type" value="Genomic_DNA"/>
</dbReference>
<organism evidence="2 3">
    <name type="scientific">Brevibacillus borstelensis AK1</name>
    <dbReference type="NCBI Taxonomy" id="1300222"/>
    <lineage>
        <taxon>Bacteria</taxon>
        <taxon>Bacillati</taxon>
        <taxon>Bacillota</taxon>
        <taxon>Bacilli</taxon>
        <taxon>Bacillales</taxon>
        <taxon>Paenibacillaceae</taxon>
        <taxon>Brevibacillus</taxon>
    </lineage>
</organism>
<dbReference type="InterPro" id="IPR004360">
    <property type="entry name" value="Glyas_Fos-R_dOase_dom"/>
</dbReference>
<evidence type="ECO:0000313" key="3">
    <source>
        <dbReference type="Proteomes" id="UP000012081"/>
    </source>
</evidence>
<dbReference type="AlphaFoldDB" id="M8DHY5"/>
<feature type="domain" description="VOC" evidence="1">
    <location>
        <begin position="1"/>
        <end position="125"/>
    </location>
</feature>
<sequence length="127" mass="14299">MVRTEPIIAVNDVKASSQWYQSLLACQNSHSNSIFDQLVDTDGTILLCLHHWGDHGHPSLLSPDHGKPGNGLLLFFRVDDFDRAWERAQSLGTKIEEEPHLNPFAGHNEFTLRDLDGYYITICSVPV</sequence>
<dbReference type="Proteomes" id="UP000012081">
    <property type="component" value="Unassembled WGS sequence"/>
</dbReference>
<reference evidence="2 3" key="1">
    <citation type="submission" date="2013-03" db="EMBL/GenBank/DDBJ databases">
        <title>Assembly of a new bacterial strain Brevibacillus borstelensis AK1.</title>
        <authorList>
            <person name="Rajan I."/>
            <person name="PoliReddy D."/>
            <person name="Sugumar T."/>
            <person name="Rathinam K."/>
            <person name="Alqarawi S."/>
            <person name="Khalil A.B."/>
            <person name="Sivakumar N."/>
        </authorList>
    </citation>
    <scope>NUCLEOTIDE SEQUENCE [LARGE SCALE GENOMIC DNA]</scope>
    <source>
        <strain evidence="2 3">AK1</strain>
    </source>
</reference>
<dbReference type="InterPro" id="IPR037523">
    <property type="entry name" value="VOC_core"/>
</dbReference>
<proteinExistence type="predicted"/>
<dbReference type="OrthoDB" id="194298at2"/>
<gene>
    <name evidence="2" type="ORF">I532_09652</name>
</gene>
<dbReference type="SUPFAM" id="SSF54593">
    <property type="entry name" value="Glyoxalase/Bleomycin resistance protein/Dihydroxybiphenyl dioxygenase"/>
    <property type="match status" value="1"/>
</dbReference>
<dbReference type="PROSITE" id="PS51257">
    <property type="entry name" value="PROKAR_LIPOPROTEIN"/>
    <property type="match status" value="1"/>
</dbReference>
<dbReference type="PROSITE" id="PS51819">
    <property type="entry name" value="VOC"/>
    <property type="match status" value="1"/>
</dbReference>
<comment type="caution">
    <text evidence="2">The sequence shown here is derived from an EMBL/GenBank/DDBJ whole genome shotgun (WGS) entry which is preliminary data.</text>
</comment>
<protein>
    <recommendedName>
        <fullName evidence="1">VOC domain-containing protein</fullName>
    </recommendedName>
</protein>
<dbReference type="PATRIC" id="fig|1300222.3.peg.1996"/>
<evidence type="ECO:0000313" key="2">
    <source>
        <dbReference type="EMBL" id="EMT53032.1"/>
    </source>
</evidence>
<keyword evidence="3" id="KW-1185">Reference proteome</keyword>
<dbReference type="Gene3D" id="3.10.180.10">
    <property type="entry name" value="2,3-Dihydroxybiphenyl 1,2-Dioxygenase, domain 1"/>
    <property type="match status" value="1"/>
</dbReference>
<accession>M8DHY5</accession>
<evidence type="ECO:0000259" key="1">
    <source>
        <dbReference type="PROSITE" id="PS51819"/>
    </source>
</evidence>
<dbReference type="STRING" id="1300222.I532_09652"/>
<dbReference type="RefSeq" id="WP_003387895.1">
    <property type="nucleotide sequence ID" value="NZ_APBN01000003.1"/>
</dbReference>
<dbReference type="Pfam" id="PF00903">
    <property type="entry name" value="Glyoxalase"/>
    <property type="match status" value="1"/>
</dbReference>